<dbReference type="AlphaFoldDB" id="A0A9D1NCN1"/>
<dbReference type="Proteomes" id="UP000886891">
    <property type="component" value="Unassembled WGS sequence"/>
</dbReference>
<dbReference type="PROSITE" id="PS00211">
    <property type="entry name" value="ABC_TRANSPORTER_1"/>
    <property type="match status" value="1"/>
</dbReference>
<organism evidence="12 13">
    <name type="scientific">Candidatus Stercoripulliclostridium merdipullorum</name>
    <dbReference type="NCBI Taxonomy" id="2840952"/>
    <lineage>
        <taxon>Bacteria</taxon>
        <taxon>Bacillati</taxon>
        <taxon>Bacillota</taxon>
        <taxon>Clostridia</taxon>
        <taxon>Eubacteriales</taxon>
        <taxon>Candidatus Stercoripulliclostridium</taxon>
    </lineage>
</organism>
<evidence type="ECO:0000259" key="11">
    <source>
        <dbReference type="PROSITE" id="PS50893"/>
    </source>
</evidence>
<keyword evidence="3" id="KW-1003">Cell membrane</keyword>
<dbReference type="GO" id="GO:0098796">
    <property type="term" value="C:membrane protein complex"/>
    <property type="evidence" value="ECO:0007669"/>
    <property type="project" value="UniProtKB-ARBA"/>
</dbReference>
<dbReference type="Pfam" id="PF02687">
    <property type="entry name" value="FtsX"/>
    <property type="match status" value="1"/>
</dbReference>
<dbReference type="GO" id="GO:0016887">
    <property type="term" value="F:ATP hydrolysis activity"/>
    <property type="evidence" value="ECO:0007669"/>
    <property type="project" value="InterPro"/>
</dbReference>
<dbReference type="InterPro" id="IPR017871">
    <property type="entry name" value="ABC_transporter-like_CS"/>
</dbReference>
<evidence type="ECO:0000256" key="5">
    <source>
        <dbReference type="ARBA" id="ARBA00022741"/>
    </source>
</evidence>
<dbReference type="GO" id="GO:0005886">
    <property type="term" value="C:plasma membrane"/>
    <property type="evidence" value="ECO:0007669"/>
    <property type="project" value="UniProtKB-SubCell"/>
</dbReference>
<comment type="similarity">
    <text evidence="9">Belongs to the ABC transporter superfamily. Macrolide exporter (TC 3.A.1.122) family.</text>
</comment>
<dbReference type="PANTHER" id="PTHR42798">
    <property type="entry name" value="LIPOPROTEIN-RELEASING SYSTEM ATP-BINDING PROTEIN LOLD"/>
    <property type="match status" value="1"/>
</dbReference>
<evidence type="ECO:0000256" key="7">
    <source>
        <dbReference type="ARBA" id="ARBA00022989"/>
    </source>
</evidence>
<comment type="subcellular location">
    <subcellularLocation>
        <location evidence="1">Cell inner membrane</location>
        <topology evidence="1">Multi-pass membrane protein</topology>
    </subcellularLocation>
</comment>
<dbReference type="InterPro" id="IPR003593">
    <property type="entry name" value="AAA+_ATPase"/>
</dbReference>
<dbReference type="SMART" id="SM00382">
    <property type="entry name" value="AAA"/>
    <property type="match status" value="1"/>
</dbReference>
<evidence type="ECO:0000313" key="12">
    <source>
        <dbReference type="EMBL" id="HIV00662.1"/>
    </source>
</evidence>
<protein>
    <submittedName>
        <fullName evidence="12">ATP-binding cassette domain-containing protein</fullName>
    </submittedName>
</protein>
<feature type="transmembrane region" description="Helical" evidence="10">
    <location>
        <begin position="699"/>
        <end position="724"/>
    </location>
</feature>
<feature type="transmembrane region" description="Helical" evidence="10">
    <location>
        <begin position="279"/>
        <end position="302"/>
    </location>
</feature>
<evidence type="ECO:0000256" key="2">
    <source>
        <dbReference type="ARBA" id="ARBA00022448"/>
    </source>
</evidence>
<keyword evidence="5" id="KW-0547">Nucleotide-binding</keyword>
<feature type="transmembrane region" description="Helical" evidence="10">
    <location>
        <begin position="744"/>
        <end position="770"/>
    </location>
</feature>
<comment type="caution">
    <text evidence="12">The sequence shown here is derived from an EMBL/GenBank/DDBJ whole genome shotgun (WGS) entry which is preliminary data.</text>
</comment>
<feature type="transmembrane region" description="Helical" evidence="10">
    <location>
        <begin position="790"/>
        <end position="812"/>
    </location>
</feature>
<dbReference type="EMBL" id="DVOH01000048">
    <property type="protein sequence ID" value="HIV00662.1"/>
    <property type="molecule type" value="Genomic_DNA"/>
</dbReference>
<reference evidence="12" key="2">
    <citation type="journal article" date="2021" name="PeerJ">
        <title>Extensive microbial diversity within the chicken gut microbiome revealed by metagenomics and culture.</title>
        <authorList>
            <person name="Gilroy R."/>
            <person name="Ravi A."/>
            <person name="Getino M."/>
            <person name="Pursley I."/>
            <person name="Horton D.L."/>
            <person name="Alikhan N.F."/>
            <person name="Baker D."/>
            <person name="Gharbi K."/>
            <person name="Hall N."/>
            <person name="Watson M."/>
            <person name="Adriaenssens E.M."/>
            <person name="Foster-Nyarko E."/>
            <person name="Jarju S."/>
            <person name="Secka A."/>
            <person name="Antonio M."/>
            <person name="Oren A."/>
            <person name="Chaudhuri R.R."/>
            <person name="La Ragione R."/>
            <person name="Hildebrand F."/>
            <person name="Pallen M.J."/>
        </authorList>
    </citation>
    <scope>NUCLEOTIDE SEQUENCE</scope>
    <source>
        <strain evidence="12">23406</strain>
    </source>
</reference>
<dbReference type="Gene3D" id="3.40.50.300">
    <property type="entry name" value="P-loop containing nucleotide triphosphate hydrolases"/>
    <property type="match status" value="1"/>
</dbReference>
<evidence type="ECO:0000256" key="4">
    <source>
        <dbReference type="ARBA" id="ARBA00022692"/>
    </source>
</evidence>
<evidence type="ECO:0000256" key="6">
    <source>
        <dbReference type="ARBA" id="ARBA00022840"/>
    </source>
</evidence>
<sequence length="830" mass="91527">MLELRNIRKTYTVEQTTSEVLCGIDLKFDRKGFVAILGPSGCGKTTLLNIIGGLDRYTSGQMLIDGVETDRFTEGDWDSYRNHRVGFVFQNYNLISHQRVGDNVEIALMLGREDKALRKEKVRKALDRVGLLGEIRKRPNQLSGGQMQRVAIARALVNEPDIILADEPTGALDSESSVNIMEILKEVSREKLVIMVTHNPDLAARYADRIIRISDGRVVSDEQSVPVEPEGAQTPAPVALTAREKRRHHRRTAMTTGTAAKLSFANLVTKKTRSILTTIAGSIGIIGISLVLALSSGFSAYLEKTEENALSQYPIEIAESHTSLDAMLEILMSSEAKGEANEDIVYVGDVLSKLIENMVSLSGKNDMKALKAYLDENFDDRYGFVKYGYAAQLYIYSDYVTEGDYHKVNPFIDRIEEILGSIGMGSLVDKIKEYASMINAWDELADNPALLNNQYHLIGNSRWPQQKDEVVLVLDENNQIDDYMLFALGLKSRDDVSDAIAGKDDFVNTTYTINQLLGAEYKVLKRSDYFVKNEDGSWTDYFEYSPDHPKTKELIEARGMTLKVVGVVRPNEDVENGCINGVAAYHKDLSAYVAAGAADSEVVREFLDSYDPASKTYVHPVRGETMTAKEGEAWLAEIGVADLSDPEKIYLYANSFEGKEQIVQLLDRFGAENDTVVRYTDTIATLMDSVTKILGGATMILGGFSGISLIVSSIMIAIITYTSVVERTKEIGILRSLGARRRDIASIFNLETMMIGLASGVLGVFVTWLLTFALNAIFSSALGIPVVATLVWWHALCMIALSVGLSVLAGIVPSQIAARKEPVVALRSGE</sequence>
<proteinExistence type="inferred from homology"/>
<dbReference type="GO" id="GO:0022857">
    <property type="term" value="F:transmembrane transporter activity"/>
    <property type="evidence" value="ECO:0007669"/>
    <property type="project" value="UniProtKB-ARBA"/>
</dbReference>
<keyword evidence="8 10" id="KW-0472">Membrane</keyword>
<dbReference type="Pfam" id="PF00005">
    <property type="entry name" value="ABC_tran"/>
    <property type="match status" value="1"/>
</dbReference>
<keyword evidence="2" id="KW-0813">Transport</keyword>
<name>A0A9D1NCN1_9FIRM</name>
<evidence type="ECO:0000256" key="9">
    <source>
        <dbReference type="ARBA" id="ARBA00038388"/>
    </source>
</evidence>
<feature type="domain" description="ABC transporter" evidence="11">
    <location>
        <begin position="2"/>
        <end position="240"/>
    </location>
</feature>
<dbReference type="PROSITE" id="PS50893">
    <property type="entry name" value="ABC_TRANSPORTER_2"/>
    <property type="match status" value="1"/>
</dbReference>
<dbReference type="GO" id="GO:0005524">
    <property type="term" value="F:ATP binding"/>
    <property type="evidence" value="ECO:0007669"/>
    <property type="project" value="UniProtKB-KW"/>
</dbReference>
<dbReference type="InterPro" id="IPR027417">
    <property type="entry name" value="P-loop_NTPase"/>
</dbReference>
<reference evidence="12" key="1">
    <citation type="submission" date="2020-10" db="EMBL/GenBank/DDBJ databases">
        <authorList>
            <person name="Gilroy R."/>
        </authorList>
    </citation>
    <scope>NUCLEOTIDE SEQUENCE</scope>
    <source>
        <strain evidence="12">23406</strain>
    </source>
</reference>
<gene>
    <name evidence="12" type="ORF">IAB14_06090</name>
</gene>
<accession>A0A9D1NCN1</accession>
<evidence type="ECO:0000256" key="8">
    <source>
        <dbReference type="ARBA" id="ARBA00023136"/>
    </source>
</evidence>
<dbReference type="CDD" id="cd03255">
    <property type="entry name" value="ABC_MJ0796_LolCDE_FtsE"/>
    <property type="match status" value="1"/>
</dbReference>
<keyword evidence="4 10" id="KW-0812">Transmembrane</keyword>
<dbReference type="InterPro" id="IPR003838">
    <property type="entry name" value="ABC3_permease_C"/>
</dbReference>
<dbReference type="InterPro" id="IPR003439">
    <property type="entry name" value="ABC_transporter-like_ATP-bd"/>
</dbReference>
<evidence type="ECO:0000313" key="13">
    <source>
        <dbReference type="Proteomes" id="UP000886891"/>
    </source>
</evidence>
<evidence type="ECO:0000256" key="3">
    <source>
        <dbReference type="ARBA" id="ARBA00022475"/>
    </source>
</evidence>
<keyword evidence="6 12" id="KW-0067">ATP-binding</keyword>
<dbReference type="InterPro" id="IPR017911">
    <property type="entry name" value="MacB-like_ATP-bd"/>
</dbReference>
<dbReference type="PANTHER" id="PTHR42798:SF6">
    <property type="entry name" value="CELL DIVISION ATP-BINDING PROTEIN FTSE"/>
    <property type="match status" value="1"/>
</dbReference>
<dbReference type="SUPFAM" id="SSF52540">
    <property type="entry name" value="P-loop containing nucleoside triphosphate hydrolases"/>
    <property type="match status" value="1"/>
</dbReference>
<evidence type="ECO:0000256" key="10">
    <source>
        <dbReference type="SAM" id="Phobius"/>
    </source>
</evidence>
<evidence type="ECO:0000256" key="1">
    <source>
        <dbReference type="ARBA" id="ARBA00004429"/>
    </source>
</evidence>
<keyword evidence="7 10" id="KW-1133">Transmembrane helix</keyword>
<dbReference type="FunFam" id="3.40.50.300:FF:000032">
    <property type="entry name" value="Export ABC transporter ATP-binding protein"/>
    <property type="match status" value="1"/>
</dbReference>